<dbReference type="Proteomes" id="UP001500979">
    <property type="component" value="Unassembled WGS sequence"/>
</dbReference>
<dbReference type="SUPFAM" id="SSF51556">
    <property type="entry name" value="Metallo-dependent hydrolases"/>
    <property type="match status" value="1"/>
</dbReference>
<gene>
    <name evidence="2" type="ORF">GCM10010470_34840</name>
</gene>
<dbReference type="Pfam" id="PF04909">
    <property type="entry name" value="Amidohydro_2"/>
    <property type="match status" value="1"/>
</dbReference>
<dbReference type="RefSeq" id="WP_344680895.1">
    <property type="nucleotide sequence ID" value="NZ_BAAAUX010000014.1"/>
</dbReference>
<reference evidence="2 3" key="1">
    <citation type="journal article" date="2019" name="Int. J. Syst. Evol. Microbiol.">
        <title>The Global Catalogue of Microorganisms (GCM) 10K type strain sequencing project: providing services to taxonomists for standard genome sequencing and annotation.</title>
        <authorList>
            <consortium name="The Broad Institute Genomics Platform"/>
            <consortium name="The Broad Institute Genome Sequencing Center for Infectious Disease"/>
            <person name="Wu L."/>
            <person name="Ma J."/>
        </authorList>
    </citation>
    <scope>NUCLEOTIDE SEQUENCE [LARGE SCALE GENOMIC DNA]</scope>
    <source>
        <strain evidence="2 3">JCM 9383</strain>
    </source>
</reference>
<protein>
    <submittedName>
        <fullName evidence="2">Amidohydrolase family protein</fullName>
    </submittedName>
</protein>
<dbReference type="PANTHER" id="PTHR43383">
    <property type="entry name" value="NODULIN 6"/>
    <property type="match status" value="1"/>
</dbReference>
<sequence>MLTDDLALLDQHCHGVRDADLDRVGFELLMTEGDLPRAPFESMLGVTLRRLCAPVLDLAPHAAAEDYLTRRRELGWREVTRRLLRASGTTTWLVDTGFATAELTGLAEFGELAAGSVREIVRLEAVAEDVAATGVAAGGFADAVERELRARAADAAGLKSVVAYRTGLEVPERRPSPATVACAASRWLSAGGGRLADPDLLGWLVHLGAEIGAELALPLQFHTGFGDPDLHLLGADPARLTGLLKSTRDTGVTVVLLHCWPYHRNAAYLAQVFPHVLVDLGLTIPHVGARAAAVLAETLEIAPWRAVCYSSDGYGLPELHHLGAVVWREQCGRLVDQWIAEGVLTSGDAERLVAGIAASNAARAYRVAA</sequence>
<dbReference type="InterPro" id="IPR006680">
    <property type="entry name" value="Amidohydro-rel"/>
</dbReference>
<evidence type="ECO:0000313" key="3">
    <source>
        <dbReference type="Proteomes" id="UP001500979"/>
    </source>
</evidence>
<evidence type="ECO:0000259" key="1">
    <source>
        <dbReference type="Pfam" id="PF04909"/>
    </source>
</evidence>
<feature type="domain" description="Amidohydrolase-related" evidence="1">
    <location>
        <begin position="134"/>
        <end position="366"/>
    </location>
</feature>
<dbReference type="PANTHER" id="PTHR43383:SF2">
    <property type="entry name" value="AMIDOHYDROLASE 2 FAMILY PROTEIN"/>
    <property type="match status" value="1"/>
</dbReference>
<organism evidence="2 3">
    <name type="scientific">Saccharopolyspora taberi</name>
    <dbReference type="NCBI Taxonomy" id="60895"/>
    <lineage>
        <taxon>Bacteria</taxon>
        <taxon>Bacillati</taxon>
        <taxon>Actinomycetota</taxon>
        <taxon>Actinomycetes</taxon>
        <taxon>Pseudonocardiales</taxon>
        <taxon>Pseudonocardiaceae</taxon>
        <taxon>Saccharopolyspora</taxon>
    </lineage>
</organism>
<keyword evidence="3" id="KW-1185">Reference proteome</keyword>
<proteinExistence type="predicted"/>
<dbReference type="InterPro" id="IPR032466">
    <property type="entry name" value="Metal_Hydrolase"/>
</dbReference>
<dbReference type="EMBL" id="BAAAUX010000014">
    <property type="protein sequence ID" value="GAA2796759.1"/>
    <property type="molecule type" value="Genomic_DNA"/>
</dbReference>
<evidence type="ECO:0000313" key="2">
    <source>
        <dbReference type="EMBL" id="GAA2796759.1"/>
    </source>
</evidence>
<name>A0ABN3VED0_9PSEU</name>
<comment type="caution">
    <text evidence="2">The sequence shown here is derived from an EMBL/GenBank/DDBJ whole genome shotgun (WGS) entry which is preliminary data.</text>
</comment>
<dbReference type="Gene3D" id="3.20.20.140">
    <property type="entry name" value="Metal-dependent hydrolases"/>
    <property type="match status" value="1"/>
</dbReference>
<accession>A0ABN3VED0</accession>